<keyword evidence="2" id="KW-1185">Reference proteome</keyword>
<organism evidence="1 2">
    <name type="scientific">Zarea fungicola</name>
    <dbReference type="NCBI Taxonomy" id="93591"/>
    <lineage>
        <taxon>Eukaryota</taxon>
        <taxon>Fungi</taxon>
        <taxon>Dikarya</taxon>
        <taxon>Ascomycota</taxon>
        <taxon>Pezizomycotina</taxon>
        <taxon>Sordariomycetes</taxon>
        <taxon>Hypocreomycetidae</taxon>
        <taxon>Hypocreales</taxon>
        <taxon>Cordycipitaceae</taxon>
        <taxon>Zarea</taxon>
    </lineage>
</organism>
<reference evidence="1" key="1">
    <citation type="submission" date="2022-08" db="EMBL/GenBank/DDBJ databases">
        <title>Genome Sequence of Lecanicillium fungicola.</title>
        <authorList>
            <person name="Buettner E."/>
        </authorList>
    </citation>
    <scope>NUCLEOTIDE SEQUENCE</scope>
    <source>
        <strain evidence="1">Babe33</strain>
    </source>
</reference>
<evidence type="ECO:0000313" key="2">
    <source>
        <dbReference type="Proteomes" id="UP001143910"/>
    </source>
</evidence>
<protein>
    <submittedName>
        <fullName evidence="1">Uncharacterized protein</fullName>
    </submittedName>
</protein>
<name>A0ACC1MAL5_9HYPO</name>
<dbReference type="Proteomes" id="UP001143910">
    <property type="component" value="Unassembled WGS sequence"/>
</dbReference>
<accession>A0ACC1MAL5</accession>
<evidence type="ECO:0000313" key="1">
    <source>
        <dbReference type="EMBL" id="KAJ2955713.1"/>
    </source>
</evidence>
<comment type="caution">
    <text evidence="1">The sequence shown here is derived from an EMBL/GenBank/DDBJ whole genome shotgun (WGS) entry which is preliminary data.</text>
</comment>
<sequence length="183" mass="19895">MLIQESHVDVKTTANGKDSTMRIFVFHPIIPGYPNARFPGVCLFSEIYQVTGPVARFARQIAGHGYIVAAPSSYHDFTGPEPLKYDVADTDKGNQYKIQKTLESYDADSYATVDHLLSLPTCTGLIGATGMCLGGHLAVRAALDPRITACVSYFATDIHSRTLGPYDAADTSIEGPPQQHPHR</sequence>
<dbReference type="EMBL" id="JANJQO010003830">
    <property type="protein sequence ID" value="KAJ2955713.1"/>
    <property type="molecule type" value="Genomic_DNA"/>
</dbReference>
<proteinExistence type="predicted"/>
<gene>
    <name evidence="1" type="ORF">NQ176_g11379</name>
</gene>